<evidence type="ECO:0000256" key="1">
    <source>
        <dbReference type="ARBA" id="ARBA00023015"/>
    </source>
</evidence>
<evidence type="ECO:0000259" key="4">
    <source>
        <dbReference type="PROSITE" id="PS01124"/>
    </source>
</evidence>
<evidence type="ECO:0000313" key="5">
    <source>
        <dbReference type="EMBL" id="KYJ86769.1"/>
    </source>
</evidence>
<dbReference type="InterPro" id="IPR050204">
    <property type="entry name" value="AraC_XylS_family_regulators"/>
</dbReference>
<dbReference type="GO" id="GO:0043565">
    <property type="term" value="F:sequence-specific DNA binding"/>
    <property type="evidence" value="ECO:0007669"/>
    <property type="project" value="InterPro"/>
</dbReference>
<dbReference type="EMBL" id="LNKT01000012">
    <property type="protein sequence ID" value="KYJ86769.1"/>
    <property type="molecule type" value="Genomic_DNA"/>
</dbReference>
<keyword evidence="2" id="KW-0238">DNA-binding</keyword>
<sequence length="315" mass="36471">MNKEIFPSGLAVELSTLDLEMTVHYFQKWSLESKQMQKGKFSAVISAIHTPRIQIHDVHYSHGFITRGGFPKACIMIGYVQSNARVTFQNRVLQKNELVITTDSGEIDYLASGKNRVLTISVEKQLFLEAFFDFFAEPFDVHQAQNRFLIQPKMLPLLLRSINTWMTFSKSNHSLLLSEERYCMAELEILGDIFSSLMIDRTAHERSGFQIEKARDILHANVNERFNSAMLTHELGISQRQLQRLFKERYGISPKRYLLNLRINAVRKELLLADPKSATISDIALKYHFFDLNHFSKAYKMLFGELPSHTLQKSY</sequence>
<protein>
    <recommendedName>
        <fullName evidence="4">HTH araC/xylS-type domain-containing protein</fullName>
    </recommendedName>
</protein>
<comment type="caution">
    <text evidence="5">The sequence shown here is derived from an EMBL/GenBank/DDBJ whole genome shotgun (WGS) entry which is preliminary data.</text>
</comment>
<dbReference type="InterPro" id="IPR018060">
    <property type="entry name" value="HTH_AraC"/>
</dbReference>
<dbReference type="PANTHER" id="PTHR46796:SF12">
    <property type="entry name" value="HTH-TYPE DNA-BINDING TRANSCRIPTIONAL ACTIVATOR EUTR"/>
    <property type="match status" value="1"/>
</dbReference>
<dbReference type="RefSeq" id="WP_067330111.1">
    <property type="nucleotide sequence ID" value="NZ_LNKT01000012.1"/>
</dbReference>
<dbReference type="OrthoDB" id="9802263at2"/>
<dbReference type="PANTHER" id="PTHR46796">
    <property type="entry name" value="HTH-TYPE TRANSCRIPTIONAL ACTIVATOR RHAS-RELATED"/>
    <property type="match status" value="1"/>
</dbReference>
<keyword evidence="3" id="KW-0804">Transcription</keyword>
<dbReference type="Proteomes" id="UP000075359">
    <property type="component" value="Unassembled WGS sequence"/>
</dbReference>
<feature type="domain" description="HTH araC/xylS-type" evidence="4">
    <location>
        <begin position="212"/>
        <end position="313"/>
    </location>
</feature>
<dbReference type="Pfam" id="PF12833">
    <property type="entry name" value="HTH_18"/>
    <property type="match status" value="1"/>
</dbReference>
<dbReference type="GO" id="GO:0003700">
    <property type="term" value="F:DNA-binding transcription factor activity"/>
    <property type="evidence" value="ECO:0007669"/>
    <property type="project" value="InterPro"/>
</dbReference>
<dbReference type="PROSITE" id="PS01124">
    <property type="entry name" value="HTH_ARAC_FAMILY_2"/>
    <property type="match status" value="1"/>
</dbReference>
<dbReference type="SUPFAM" id="SSF46689">
    <property type="entry name" value="Homeodomain-like"/>
    <property type="match status" value="1"/>
</dbReference>
<organism evidence="5 6">
    <name type="scientific">Sulfurovum riftiae</name>
    <dbReference type="NCBI Taxonomy" id="1630136"/>
    <lineage>
        <taxon>Bacteria</taxon>
        <taxon>Pseudomonadati</taxon>
        <taxon>Campylobacterota</taxon>
        <taxon>Epsilonproteobacteria</taxon>
        <taxon>Campylobacterales</taxon>
        <taxon>Sulfurovaceae</taxon>
        <taxon>Sulfurovum</taxon>
    </lineage>
</organism>
<accession>A0A151CGZ9</accession>
<dbReference type="InterPro" id="IPR009057">
    <property type="entry name" value="Homeodomain-like_sf"/>
</dbReference>
<keyword evidence="6" id="KW-1185">Reference proteome</keyword>
<name>A0A151CGZ9_9BACT</name>
<gene>
    <name evidence="5" type="ORF">AS592_08045</name>
</gene>
<evidence type="ECO:0000256" key="3">
    <source>
        <dbReference type="ARBA" id="ARBA00023163"/>
    </source>
</evidence>
<keyword evidence="1" id="KW-0805">Transcription regulation</keyword>
<proteinExistence type="predicted"/>
<evidence type="ECO:0000313" key="6">
    <source>
        <dbReference type="Proteomes" id="UP000075359"/>
    </source>
</evidence>
<evidence type="ECO:0000256" key="2">
    <source>
        <dbReference type="ARBA" id="ARBA00023125"/>
    </source>
</evidence>
<dbReference type="STRING" id="1630136.AS592_08045"/>
<dbReference type="SMART" id="SM00342">
    <property type="entry name" value="HTH_ARAC"/>
    <property type="match status" value="1"/>
</dbReference>
<dbReference type="AlphaFoldDB" id="A0A151CGZ9"/>
<reference evidence="5 6" key="1">
    <citation type="submission" date="2015-11" db="EMBL/GenBank/DDBJ databases">
        <title>Draft genome of Sulfurovum riftiae 1812E, a member of the Epsilonproteobacteria isolated from the tube of the deep-sea hydrothermal vent tubewom Riftia pachyptila.</title>
        <authorList>
            <person name="Vetriani C."/>
            <person name="Giovannelli D."/>
        </authorList>
    </citation>
    <scope>NUCLEOTIDE SEQUENCE [LARGE SCALE GENOMIC DNA]</scope>
    <source>
        <strain evidence="5 6">1812E</strain>
    </source>
</reference>
<dbReference type="Gene3D" id="1.10.10.60">
    <property type="entry name" value="Homeodomain-like"/>
    <property type="match status" value="1"/>
</dbReference>